<dbReference type="FunFam" id="3.90.190.10:FF:000102">
    <property type="entry name" value="Receptor-type tyrosine-protein phosphatase"/>
    <property type="match status" value="2"/>
</dbReference>
<comment type="catalytic activity">
    <reaction evidence="10">
        <text>O-phospho-L-tyrosyl-[protein] + H2O = L-tyrosyl-[protein] + phosphate</text>
        <dbReference type="Rhea" id="RHEA:10684"/>
        <dbReference type="Rhea" id="RHEA-COMP:10136"/>
        <dbReference type="Rhea" id="RHEA-COMP:20101"/>
        <dbReference type="ChEBI" id="CHEBI:15377"/>
        <dbReference type="ChEBI" id="CHEBI:43474"/>
        <dbReference type="ChEBI" id="CHEBI:46858"/>
        <dbReference type="ChEBI" id="CHEBI:61978"/>
        <dbReference type="EC" id="3.1.3.48"/>
    </reaction>
</comment>
<dbReference type="Gene3D" id="3.90.190.10">
    <property type="entry name" value="Protein tyrosine phosphatase superfamily"/>
    <property type="match status" value="2"/>
</dbReference>
<name>A0A3S4RFM2_9ACAR</name>
<feature type="domain" description="Tyrosine specific protein phosphatases" evidence="14">
    <location>
        <begin position="1026"/>
        <end position="1097"/>
    </location>
</feature>
<evidence type="ECO:0000313" key="17">
    <source>
        <dbReference type="EMBL" id="RWS11755.1"/>
    </source>
</evidence>
<dbReference type="PROSITE" id="PS50835">
    <property type="entry name" value="IG_LIKE"/>
    <property type="match status" value="2"/>
</dbReference>
<evidence type="ECO:0000256" key="11">
    <source>
        <dbReference type="SAM" id="Phobius"/>
    </source>
</evidence>
<dbReference type="Pfam" id="PF07679">
    <property type="entry name" value="I-set"/>
    <property type="match status" value="1"/>
</dbReference>
<evidence type="ECO:0000256" key="1">
    <source>
        <dbReference type="ARBA" id="ARBA00004167"/>
    </source>
</evidence>
<feature type="signal peptide" evidence="12">
    <location>
        <begin position="1"/>
        <end position="15"/>
    </location>
</feature>
<dbReference type="InterPro" id="IPR029021">
    <property type="entry name" value="Prot-tyrosine_phosphatase-like"/>
</dbReference>
<feature type="domain" description="Fibronectin type-III" evidence="16">
    <location>
        <begin position="430"/>
        <end position="540"/>
    </location>
</feature>
<keyword evidence="11" id="KW-1133">Transmembrane helix</keyword>
<accession>A0A3S4RFM2</accession>
<dbReference type="InterPro" id="IPR016130">
    <property type="entry name" value="Tyr_Pase_AS"/>
</dbReference>
<keyword evidence="9" id="KW-0675">Receptor</keyword>
<reference evidence="18" key="2">
    <citation type="submission" date="2018-11" db="EMBL/GenBank/DDBJ databases">
        <title>Trombidioid mite genomics.</title>
        <authorList>
            <person name="Dong X."/>
        </authorList>
    </citation>
    <scope>NUCLEOTIDE SEQUENCE</scope>
    <source>
        <strain evidence="18">UoL-WK</strain>
    </source>
</reference>
<dbReference type="SMART" id="SM00409">
    <property type="entry name" value="IG"/>
    <property type="match status" value="2"/>
</dbReference>
<dbReference type="PROSITE" id="PS50853">
    <property type="entry name" value="FN3"/>
    <property type="match status" value="3"/>
</dbReference>
<evidence type="ECO:0000256" key="9">
    <source>
        <dbReference type="ARBA" id="ARBA00023170"/>
    </source>
</evidence>
<dbReference type="InterPro" id="IPR013783">
    <property type="entry name" value="Ig-like_fold"/>
</dbReference>
<comment type="similarity">
    <text evidence="2">Belongs to the protein-tyrosine phosphatase family. Receptor class 2A subfamily.</text>
</comment>
<evidence type="ECO:0000256" key="6">
    <source>
        <dbReference type="ARBA" id="ARBA00022801"/>
    </source>
</evidence>
<dbReference type="PANTHER" id="PTHR19134:SF495">
    <property type="entry name" value="TYROSINE-PROTEIN PHOSPHATASE 69D"/>
    <property type="match status" value="1"/>
</dbReference>
<protein>
    <recommendedName>
        <fullName evidence="3">protein-tyrosine-phosphatase</fullName>
        <ecNumber evidence="3">3.1.3.48</ecNumber>
    </recommendedName>
</protein>
<evidence type="ECO:0000256" key="8">
    <source>
        <dbReference type="ARBA" id="ARBA00023136"/>
    </source>
</evidence>
<dbReference type="CDD" id="cd00047">
    <property type="entry name" value="PTPc"/>
    <property type="match status" value="1"/>
</dbReference>
<dbReference type="InterPro" id="IPR013098">
    <property type="entry name" value="Ig_I-set"/>
</dbReference>
<evidence type="ECO:0000256" key="10">
    <source>
        <dbReference type="ARBA" id="ARBA00051722"/>
    </source>
</evidence>
<dbReference type="EMBL" id="NCKU01000412">
    <property type="protein sequence ID" value="RWS15599.1"/>
    <property type="molecule type" value="Genomic_DNA"/>
</dbReference>
<dbReference type="Proteomes" id="UP000285301">
    <property type="component" value="Unassembled WGS sequence"/>
</dbReference>
<sequence length="1409" mass="159744">MTQLMILFLVPTAAQLILEHEAKPSSLVHNCTEASLVCKITSSTPVNVAVYWTFKGENASKLPDVRFESNQSADVWQMTLSCPTLQHSGTYICNAHPLNDTDVLYRKEAVIQVFVPVTTEVVPTSGTLREQISNKVDLKCKVTGFPKSNVVWKKFDLNDRGKFIEVESDGRIRVDTRDVSETVQESSLVIESLKTSDNGTYLCFAKNKYNNQSESVLNLIVLEPPQVRLDRIETVNARTAVLYWTIEYDGNSHLKKLLLQIRNYSLPDSDWLEIDNNIKPNKTGSYIVRYLAPAVTYGFQLSAVNEVGQSQWVVMNATMPPDVPSQVSVVHVLAKTNETLLIGWRRPVNDNGAPITQYQMKLLDVNDNLVFNQTTEVESPGQPKSRQMYMFVGLQPGSNYTFQVRACSTIGCGNWSNNLLGITSDGHADAPESVQMRCYLNQTSDQTYVIVSWKSPTNAKGTIQGFNVTLEGHSRFRNDENKFIIEHFKEAYEVKGNTTLQFKIGVKPNTNYTVRVCAINKAGCGLLSHITSNTMCTSYPTVPTSFSSKLKLQKLNPNDEHCRKLKLIFPRVSERSGAIKCYQIVIIRLPKNLSFDQLLALKPTELNITSYSQVHSNVDNEEDSHLGVYVAEEHSSEKLLNDIIIGDNSYSKCDSENETRAARKIANNIPSENNTSLSPFVEHLIYDGSLSPSTNYSGFVEVSVVGPNGTLLTKHSEYFNPVLTGTLPTNPNGLSPLSPIFASMSESASAVLFGIICGLILVFLLLLFVLCFLKRKANDSSHSGDEEQLGLTALLRRTVTGHKNGHIPNSTGILTVNPTYKWIGQPIPIQNLPTIFQERHINSDMLFQAEFEALPEDFSDRTTHSSDAPENMVKNRYPDIKSYDQTRVKLSLIDGVPGSDYINADFVEGYKGRKLYICAQGPLDRTVTDFWRMIYEHKVSVIVMLTGIEEHGKIKCAQYWPDEGVKEIDKFYRIVPQSVRKFSDFIARRFFLQTLTGEEETPRDILQFHFLMWKDFLAPEQPSWLLRFIKRVNEHYCPDKGPLLVHCSAGVGRTGTFIAIDSLIPEITCGTHINIFECVSQLRYQRNYLVQSLKQYIFVYRALMEFAQFGDTEIEICHLRDQYRQLKEQKFEGNINGVMAEFDRLNEVIEDPKSYCVGTMDMNMNKNRYDFIIPYDINRVILPPSPSKDHSSYINASFVQGYDRYSSFIVTQDPLENSFSEFWKMIAEQNVCTLVMLSELGEGQSKCQCYWPKEEVSYDYIHIKYEKEENLKLYMKRTFTVTNKRTNISQELVQFQMLEWKSGVVPESTLPLLELIEITLANNVSASGSPIVIHCSGGGDRSSVFVTLASLIQQVRVEERVDVFQTARYTRSQRPCMLQTIAQYDFLYRSLIDFIESHNLCDNMSDTQL</sequence>
<evidence type="ECO:0000313" key="18">
    <source>
        <dbReference type="EMBL" id="RWS15599.1"/>
    </source>
</evidence>
<feature type="domain" description="Fibronectin type-III" evidence="16">
    <location>
        <begin position="323"/>
        <end position="426"/>
    </location>
</feature>
<evidence type="ECO:0000256" key="4">
    <source>
        <dbReference type="ARBA" id="ARBA00022729"/>
    </source>
</evidence>
<keyword evidence="4 12" id="KW-0732">Signal</keyword>
<comment type="subcellular location">
    <subcellularLocation>
        <location evidence="1">Membrane</location>
        <topology evidence="1">Single-pass membrane protein</topology>
    </subcellularLocation>
</comment>
<dbReference type="EC" id="3.1.3.48" evidence="3"/>
<feature type="domain" description="Tyrosine-protein phosphatase" evidence="13">
    <location>
        <begin position="847"/>
        <end position="1106"/>
    </location>
</feature>
<dbReference type="InterPro" id="IPR000242">
    <property type="entry name" value="PTP_cat"/>
</dbReference>
<feature type="transmembrane region" description="Helical" evidence="11">
    <location>
        <begin position="750"/>
        <end position="773"/>
    </location>
</feature>
<dbReference type="OrthoDB" id="6058203at2759"/>
<dbReference type="SMART" id="SM00194">
    <property type="entry name" value="PTPc"/>
    <property type="match status" value="2"/>
</dbReference>
<dbReference type="InterPro" id="IPR003599">
    <property type="entry name" value="Ig_sub"/>
</dbReference>
<organism evidence="18 19">
    <name type="scientific">Dinothrombium tinctorium</name>
    <dbReference type="NCBI Taxonomy" id="1965070"/>
    <lineage>
        <taxon>Eukaryota</taxon>
        <taxon>Metazoa</taxon>
        <taxon>Ecdysozoa</taxon>
        <taxon>Arthropoda</taxon>
        <taxon>Chelicerata</taxon>
        <taxon>Arachnida</taxon>
        <taxon>Acari</taxon>
        <taxon>Acariformes</taxon>
        <taxon>Trombidiformes</taxon>
        <taxon>Prostigmata</taxon>
        <taxon>Anystina</taxon>
        <taxon>Parasitengona</taxon>
        <taxon>Trombidioidea</taxon>
        <taxon>Trombidiidae</taxon>
        <taxon>Dinothrombium</taxon>
    </lineage>
</organism>
<dbReference type="InterPro" id="IPR000387">
    <property type="entry name" value="Tyr_Pase_dom"/>
</dbReference>
<dbReference type="InterPro" id="IPR007110">
    <property type="entry name" value="Ig-like_dom"/>
</dbReference>
<keyword evidence="7" id="KW-0904">Protein phosphatase</keyword>
<dbReference type="SUPFAM" id="SSF48726">
    <property type="entry name" value="Immunoglobulin"/>
    <property type="match status" value="2"/>
</dbReference>
<keyword evidence="11" id="KW-0812">Transmembrane</keyword>
<evidence type="ECO:0000259" key="13">
    <source>
        <dbReference type="PROSITE" id="PS50055"/>
    </source>
</evidence>
<evidence type="ECO:0000256" key="2">
    <source>
        <dbReference type="ARBA" id="ARBA00010504"/>
    </source>
</evidence>
<dbReference type="GO" id="GO:0004725">
    <property type="term" value="F:protein tyrosine phosphatase activity"/>
    <property type="evidence" value="ECO:0007669"/>
    <property type="project" value="UniProtKB-EC"/>
</dbReference>
<evidence type="ECO:0000256" key="7">
    <source>
        <dbReference type="ARBA" id="ARBA00022912"/>
    </source>
</evidence>
<dbReference type="Pfam" id="PF00041">
    <property type="entry name" value="fn3"/>
    <property type="match status" value="3"/>
</dbReference>
<dbReference type="Gene3D" id="2.60.40.10">
    <property type="entry name" value="Immunoglobulins"/>
    <property type="match status" value="5"/>
</dbReference>
<dbReference type="EMBL" id="NCKU01001579">
    <property type="protein sequence ID" value="RWS11755.1"/>
    <property type="molecule type" value="Genomic_DNA"/>
</dbReference>
<feature type="domain" description="Ig-like" evidence="15">
    <location>
        <begin position="11"/>
        <end position="95"/>
    </location>
</feature>
<dbReference type="SMART" id="SM00408">
    <property type="entry name" value="IGc2"/>
    <property type="match status" value="1"/>
</dbReference>
<dbReference type="PRINTS" id="PR00700">
    <property type="entry name" value="PRTYPHPHTASE"/>
</dbReference>
<proteinExistence type="inferred from homology"/>
<dbReference type="PROSITE" id="PS50055">
    <property type="entry name" value="TYR_PHOSPHATASE_PTP"/>
    <property type="match status" value="2"/>
</dbReference>
<dbReference type="InterPro" id="IPR036116">
    <property type="entry name" value="FN3_sf"/>
</dbReference>
<keyword evidence="19" id="KW-1185">Reference proteome</keyword>
<dbReference type="Pfam" id="PF00102">
    <property type="entry name" value="Y_phosphatase"/>
    <property type="match status" value="2"/>
</dbReference>
<dbReference type="CDD" id="cd00096">
    <property type="entry name" value="Ig"/>
    <property type="match status" value="1"/>
</dbReference>
<dbReference type="STRING" id="1965070.A0A3S4RFM2"/>
<dbReference type="CDD" id="cd00063">
    <property type="entry name" value="FN3"/>
    <property type="match status" value="3"/>
</dbReference>
<evidence type="ECO:0000259" key="15">
    <source>
        <dbReference type="PROSITE" id="PS50835"/>
    </source>
</evidence>
<dbReference type="InterPro" id="IPR036179">
    <property type="entry name" value="Ig-like_dom_sf"/>
</dbReference>
<comment type="caution">
    <text evidence="18">The sequence shown here is derived from an EMBL/GenBank/DDBJ whole genome shotgun (WGS) entry which is preliminary data.</text>
</comment>
<evidence type="ECO:0000256" key="12">
    <source>
        <dbReference type="SAM" id="SignalP"/>
    </source>
</evidence>
<keyword evidence="6" id="KW-0378">Hydrolase</keyword>
<keyword evidence="5" id="KW-0677">Repeat</keyword>
<evidence type="ECO:0000313" key="19">
    <source>
        <dbReference type="Proteomes" id="UP000285301"/>
    </source>
</evidence>
<feature type="domain" description="Tyrosine specific protein phosphatases" evidence="14">
    <location>
        <begin position="1310"/>
        <end position="1385"/>
    </location>
</feature>
<dbReference type="SUPFAM" id="SSF52799">
    <property type="entry name" value="(Phosphotyrosine protein) phosphatases II"/>
    <property type="match status" value="2"/>
</dbReference>
<dbReference type="SMART" id="SM00404">
    <property type="entry name" value="PTPc_motif"/>
    <property type="match status" value="2"/>
</dbReference>
<evidence type="ECO:0000256" key="3">
    <source>
        <dbReference type="ARBA" id="ARBA00013064"/>
    </source>
</evidence>
<keyword evidence="8 11" id="KW-0472">Membrane</keyword>
<dbReference type="SMART" id="SM00060">
    <property type="entry name" value="FN3"/>
    <property type="match status" value="3"/>
</dbReference>
<dbReference type="GO" id="GO:0048666">
    <property type="term" value="P:neuron development"/>
    <property type="evidence" value="ECO:0007669"/>
    <property type="project" value="UniProtKB-ARBA"/>
</dbReference>
<evidence type="ECO:0000259" key="16">
    <source>
        <dbReference type="PROSITE" id="PS50853"/>
    </source>
</evidence>
<dbReference type="PROSITE" id="PS50056">
    <property type="entry name" value="TYR_PHOSPHATASE_2"/>
    <property type="match status" value="2"/>
</dbReference>
<dbReference type="GO" id="GO:0016020">
    <property type="term" value="C:membrane"/>
    <property type="evidence" value="ECO:0007669"/>
    <property type="project" value="UniProtKB-SubCell"/>
</dbReference>
<feature type="domain" description="Fibronectin type-III" evidence="16">
    <location>
        <begin position="224"/>
        <end position="322"/>
    </location>
</feature>
<dbReference type="SUPFAM" id="SSF49265">
    <property type="entry name" value="Fibronectin type III"/>
    <property type="match status" value="2"/>
</dbReference>
<feature type="chain" id="PRO_5033399708" description="protein-tyrosine-phosphatase" evidence="12">
    <location>
        <begin position="16"/>
        <end position="1409"/>
    </location>
</feature>
<evidence type="ECO:0000256" key="5">
    <source>
        <dbReference type="ARBA" id="ARBA00022737"/>
    </source>
</evidence>
<feature type="domain" description="Tyrosine-protein phosphatase" evidence="13">
    <location>
        <begin position="1138"/>
        <end position="1394"/>
    </location>
</feature>
<dbReference type="PROSITE" id="PS00383">
    <property type="entry name" value="TYR_PHOSPHATASE_1"/>
    <property type="match status" value="2"/>
</dbReference>
<feature type="domain" description="Ig-like" evidence="15">
    <location>
        <begin position="116"/>
        <end position="218"/>
    </location>
</feature>
<gene>
    <name evidence="17" type="ORF">B4U79_08667</name>
    <name evidence="18" type="ORF">B4U79_14715</name>
</gene>
<reference evidence="18 19" key="1">
    <citation type="journal article" date="2018" name="Gigascience">
        <title>Genomes of trombidid mites reveal novel predicted allergens and laterally-transferred genes associated with secondary metabolism.</title>
        <authorList>
            <person name="Dong X."/>
            <person name="Chaisiri K."/>
            <person name="Xia D."/>
            <person name="Armstrong S.D."/>
            <person name="Fang Y."/>
            <person name="Donnelly M.J."/>
            <person name="Kadowaki T."/>
            <person name="McGarry J.W."/>
            <person name="Darby A.C."/>
            <person name="Makepeace B.L."/>
        </authorList>
    </citation>
    <scope>NUCLEOTIDE SEQUENCE [LARGE SCALE GENOMIC DNA]</scope>
    <source>
        <strain evidence="18">UoL-WK</strain>
    </source>
</reference>
<dbReference type="InterPro" id="IPR003595">
    <property type="entry name" value="Tyr_Pase_cat"/>
</dbReference>
<dbReference type="InterPro" id="IPR050348">
    <property type="entry name" value="Protein-Tyr_Phosphatase"/>
</dbReference>
<dbReference type="PANTHER" id="PTHR19134">
    <property type="entry name" value="RECEPTOR-TYPE TYROSINE-PROTEIN PHOSPHATASE"/>
    <property type="match status" value="1"/>
</dbReference>
<evidence type="ECO:0000259" key="14">
    <source>
        <dbReference type="PROSITE" id="PS50056"/>
    </source>
</evidence>
<dbReference type="GO" id="GO:0009653">
    <property type="term" value="P:anatomical structure morphogenesis"/>
    <property type="evidence" value="ECO:0007669"/>
    <property type="project" value="UniProtKB-ARBA"/>
</dbReference>
<dbReference type="InterPro" id="IPR003598">
    <property type="entry name" value="Ig_sub2"/>
</dbReference>
<dbReference type="InterPro" id="IPR003961">
    <property type="entry name" value="FN3_dom"/>
</dbReference>